<feature type="transmembrane region" description="Helical" evidence="7">
    <location>
        <begin position="263"/>
        <end position="281"/>
    </location>
</feature>
<dbReference type="InterPro" id="IPR002259">
    <property type="entry name" value="Eqnu_transpt"/>
</dbReference>
<evidence type="ECO:0000256" key="1">
    <source>
        <dbReference type="ARBA" id="ARBA00004141"/>
    </source>
</evidence>
<dbReference type="OMA" id="FPSICMY"/>
<dbReference type="PANTHER" id="PTHR10332:SF80">
    <property type="entry name" value="EQUILIBRATIVE NUCLEOSIDE TRANSPORTER 2, ISOFORM A"/>
    <property type="match status" value="1"/>
</dbReference>
<evidence type="ECO:0000256" key="3">
    <source>
        <dbReference type="ARBA" id="ARBA00022448"/>
    </source>
</evidence>
<dbReference type="GO" id="GO:0005886">
    <property type="term" value="C:plasma membrane"/>
    <property type="evidence" value="ECO:0007669"/>
    <property type="project" value="TreeGrafter"/>
</dbReference>
<organism evidence="8 9">
    <name type="scientific">Onchocerca volvulus</name>
    <dbReference type="NCBI Taxonomy" id="6282"/>
    <lineage>
        <taxon>Eukaryota</taxon>
        <taxon>Metazoa</taxon>
        <taxon>Ecdysozoa</taxon>
        <taxon>Nematoda</taxon>
        <taxon>Chromadorea</taxon>
        <taxon>Rhabditida</taxon>
        <taxon>Spirurina</taxon>
        <taxon>Spiruromorpha</taxon>
        <taxon>Filarioidea</taxon>
        <taxon>Onchocercidae</taxon>
        <taxon>Onchocerca</taxon>
    </lineage>
</organism>
<evidence type="ECO:0000313" key="9">
    <source>
        <dbReference type="Proteomes" id="UP000024404"/>
    </source>
</evidence>
<dbReference type="Pfam" id="PF01733">
    <property type="entry name" value="Nucleoside_tran"/>
    <property type="match status" value="1"/>
</dbReference>
<feature type="transmembrane region" description="Helical" evidence="7">
    <location>
        <begin position="160"/>
        <end position="182"/>
    </location>
</feature>
<feature type="transmembrane region" description="Helical" evidence="7">
    <location>
        <begin position="188"/>
        <end position="211"/>
    </location>
</feature>
<name>A0A8R1TPT2_ONCVO</name>
<accession>A0A8R1TPT2</accession>
<protein>
    <recommendedName>
        <fullName evidence="10">Equilibrative nucleoside transporter 1</fullName>
    </recommendedName>
</protein>
<keyword evidence="9" id="KW-1185">Reference proteome</keyword>
<evidence type="ECO:0008006" key="10">
    <source>
        <dbReference type="Google" id="ProtNLM"/>
    </source>
</evidence>
<keyword evidence="6 7" id="KW-0472">Membrane</keyword>
<evidence type="ECO:0000313" key="8">
    <source>
        <dbReference type="EnsemblMetazoa" id="OVOC1837.1"/>
    </source>
</evidence>
<dbReference type="EMBL" id="CMVM020000057">
    <property type="status" value="NOT_ANNOTATED_CDS"/>
    <property type="molecule type" value="Genomic_DNA"/>
</dbReference>
<evidence type="ECO:0000256" key="4">
    <source>
        <dbReference type="ARBA" id="ARBA00022692"/>
    </source>
</evidence>
<keyword evidence="4 7" id="KW-0812">Transmembrane</keyword>
<reference evidence="9" key="1">
    <citation type="submission" date="2013-10" db="EMBL/GenBank/DDBJ databases">
        <title>Genome sequencing of Onchocerca volvulus.</title>
        <authorList>
            <person name="Cotton J."/>
            <person name="Tsai J."/>
            <person name="Stanley E."/>
            <person name="Tracey A."/>
            <person name="Holroyd N."/>
            <person name="Lustigman S."/>
            <person name="Berriman M."/>
        </authorList>
    </citation>
    <scope>NUCLEOTIDE SEQUENCE</scope>
</reference>
<feature type="transmembrane region" description="Helical" evidence="7">
    <location>
        <begin position="97"/>
        <end position="115"/>
    </location>
</feature>
<dbReference type="EnsemblMetazoa" id="OVOC1837.1">
    <property type="protein sequence ID" value="OVOC1837.1"/>
    <property type="gene ID" value="WBGene00238646"/>
</dbReference>
<feature type="transmembrane region" description="Helical" evidence="7">
    <location>
        <begin position="223"/>
        <end position="243"/>
    </location>
</feature>
<comment type="similarity">
    <text evidence="2">Belongs to the SLC29A/ENT transporter (TC 2.A.57) family.</text>
</comment>
<dbReference type="GO" id="GO:0005337">
    <property type="term" value="F:nucleoside transmembrane transporter activity"/>
    <property type="evidence" value="ECO:0007669"/>
    <property type="project" value="InterPro"/>
</dbReference>
<feature type="transmembrane region" description="Helical" evidence="7">
    <location>
        <begin position="63"/>
        <end position="85"/>
    </location>
</feature>
<dbReference type="AlphaFoldDB" id="A0A8R1TPT2"/>
<reference evidence="8" key="2">
    <citation type="submission" date="2022-06" db="UniProtKB">
        <authorList>
            <consortium name="EnsemblMetazoa"/>
        </authorList>
    </citation>
    <scope>IDENTIFICATION</scope>
</reference>
<evidence type="ECO:0000256" key="2">
    <source>
        <dbReference type="ARBA" id="ARBA00007965"/>
    </source>
</evidence>
<dbReference type="Proteomes" id="UP000024404">
    <property type="component" value="Unassembled WGS sequence"/>
</dbReference>
<proteinExistence type="inferred from homology"/>
<evidence type="ECO:0000256" key="6">
    <source>
        <dbReference type="ARBA" id="ARBA00023136"/>
    </source>
</evidence>
<feature type="transmembrane region" description="Helical" evidence="7">
    <location>
        <begin position="121"/>
        <end position="139"/>
    </location>
</feature>
<dbReference type="PIRSF" id="PIRSF016379">
    <property type="entry name" value="ENT"/>
    <property type="match status" value="1"/>
</dbReference>
<feature type="transmembrane region" description="Helical" evidence="7">
    <location>
        <begin position="324"/>
        <end position="346"/>
    </location>
</feature>
<dbReference type="PANTHER" id="PTHR10332">
    <property type="entry name" value="EQUILIBRATIVE NUCLEOSIDE TRANSPORTER"/>
    <property type="match status" value="1"/>
</dbReference>
<feature type="transmembrane region" description="Helical" evidence="7">
    <location>
        <begin position="358"/>
        <end position="385"/>
    </location>
</feature>
<evidence type="ECO:0000256" key="5">
    <source>
        <dbReference type="ARBA" id="ARBA00022989"/>
    </source>
</evidence>
<sequence length="396" mass="44773">MLSTSEPIDRFHAVYLIILLNGFGILITWNMWITIAPAYYMEFKLIEVSRNGTKYTPSYASNFLNYLIVASNLPNFMLNLINLFFTFKGSLEKRIGLSLMVVILICLITFAFTIIDTSNTVMIFFIITMISVVIQNAACGVYQNSLYGLVAIFPPQYTNAILIGSNLCGIVVSIIDIITLVATNNIKAAAFFYFFASLMAILACFGSLFALERLIRIQCFNVWFTFVVILTLFPTVMAGVKYYSETGKYNFFIPEKLFTPVTTYLFCNFFLFSGSFLANFVQWPQPKWLVVPVVVQAVFIPLMLSCNFRPEQRTWGIWIHDTWIYIAIVITMSTCCGYFSSLAMMYAPKQVEASKSTIAGMITALFLIFGVVCGTLFTFAVLWFIDCLGPLQPSEF</sequence>
<keyword evidence="5 7" id="KW-1133">Transmembrane helix</keyword>
<feature type="transmembrane region" description="Helical" evidence="7">
    <location>
        <begin position="288"/>
        <end position="304"/>
    </location>
</feature>
<evidence type="ECO:0000256" key="7">
    <source>
        <dbReference type="SAM" id="Phobius"/>
    </source>
</evidence>
<feature type="transmembrane region" description="Helical" evidence="7">
    <location>
        <begin position="12"/>
        <end position="35"/>
    </location>
</feature>
<comment type="subcellular location">
    <subcellularLocation>
        <location evidence="1">Membrane</location>
        <topology evidence="1">Multi-pass membrane protein</topology>
    </subcellularLocation>
</comment>
<keyword evidence="3" id="KW-0813">Transport</keyword>